<evidence type="ECO:0000313" key="2">
    <source>
        <dbReference type="Proteomes" id="UP001291309"/>
    </source>
</evidence>
<dbReference type="EMBL" id="JAXIVS010000003">
    <property type="protein sequence ID" value="MDY7226938.1"/>
    <property type="molecule type" value="Genomic_DNA"/>
</dbReference>
<reference evidence="1 2" key="1">
    <citation type="submission" date="2023-12" db="EMBL/GenBank/DDBJ databases">
        <title>the genome sequence of Hyalangium sp. s54d21.</title>
        <authorList>
            <person name="Zhang X."/>
        </authorList>
    </citation>
    <scope>NUCLEOTIDE SEQUENCE [LARGE SCALE GENOMIC DNA]</scope>
    <source>
        <strain evidence="2">s54d21</strain>
    </source>
</reference>
<dbReference type="PROSITE" id="PS51257">
    <property type="entry name" value="PROKAR_LIPOPROTEIN"/>
    <property type="match status" value="1"/>
</dbReference>
<evidence type="ECO:0008006" key="3">
    <source>
        <dbReference type="Google" id="ProtNLM"/>
    </source>
</evidence>
<dbReference type="RefSeq" id="WP_321545659.1">
    <property type="nucleotide sequence ID" value="NZ_JAXIVS010000003.1"/>
</dbReference>
<accession>A0ABU5H0G2</accession>
<comment type="caution">
    <text evidence="1">The sequence shown here is derived from an EMBL/GenBank/DDBJ whole genome shotgun (WGS) entry which is preliminary data.</text>
</comment>
<evidence type="ECO:0000313" key="1">
    <source>
        <dbReference type="EMBL" id="MDY7226938.1"/>
    </source>
</evidence>
<gene>
    <name evidence="1" type="ORF">SYV04_11080</name>
</gene>
<sequence length="90" mass="9791">MHRSVATAVLSLALLALSGCKGPCRELSEKLCECSANTLEREVCIRRASNDEAFIEPTSQDEAVCEQRLETCDCNNLETDEGKIACGLAR</sequence>
<name>A0ABU5H0G2_9BACT</name>
<organism evidence="1 2">
    <name type="scientific">Hyalangium rubrum</name>
    <dbReference type="NCBI Taxonomy" id="3103134"/>
    <lineage>
        <taxon>Bacteria</taxon>
        <taxon>Pseudomonadati</taxon>
        <taxon>Myxococcota</taxon>
        <taxon>Myxococcia</taxon>
        <taxon>Myxococcales</taxon>
        <taxon>Cystobacterineae</taxon>
        <taxon>Archangiaceae</taxon>
        <taxon>Hyalangium</taxon>
    </lineage>
</organism>
<dbReference type="Proteomes" id="UP001291309">
    <property type="component" value="Unassembled WGS sequence"/>
</dbReference>
<keyword evidence="2" id="KW-1185">Reference proteome</keyword>
<proteinExistence type="predicted"/>
<protein>
    <recommendedName>
        <fullName evidence="3">Lipoprotein</fullName>
    </recommendedName>
</protein>